<dbReference type="SUPFAM" id="SSF103473">
    <property type="entry name" value="MFS general substrate transporter"/>
    <property type="match status" value="1"/>
</dbReference>
<dbReference type="EMBL" id="RFDI01000429">
    <property type="protein sequence ID" value="RSR58191.1"/>
    <property type="molecule type" value="Genomic_DNA"/>
</dbReference>
<evidence type="ECO:0000256" key="1">
    <source>
        <dbReference type="ARBA" id="ARBA00004141"/>
    </source>
</evidence>
<accession>A0A3R9S652</accession>
<evidence type="ECO:0000313" key="7">
    <source>
        <dbReference type="EMBL" id="RSR58191.1"/>
    </source>
</evidence>
<evidence type="ECO:0000313" key="8">
    <source>
        <dbReference type="Proteomes" id="UP000280073"/>
    </source>
</evidence>
<feature type="transmembrane region" description="Helical" evidence="5">
    <location>
        <begin position="63"/>
        <end position="81"/>
    </location>
</feature>
<feature type="non-terminal residue" evidence="7">
    <location>
        <position position="91"/>
    </location>
</feature>
<evidence type="ECO:0000256" key="3">
    <source>
        <dbReference type="ARBA" id="ARBA00022989"/>
    </source>
</evidence>
<dbReference type="InterPro" id="IPR044772">
    <property type="entry name" value="NO3_transporter"/>
</dbReference>
<feature type="domain" description="Major facilitator superfamily (MFS) profile" evidence="6">
    <location>
        <begin position="27"/>
        <end position="91"/>
    </location>
</feature>
<evidence type="ECO:0000256" key="5">
    <source>
        <dbReference type="SAM" id="Phobius"/>
    </source>
</evidence>
<evidence type="ECO:0000256" key="2">
    <source>
        <dbReference type="ARBA" id="ARBA00022692"/>
    </source>
</evidence>
<evidence type="ECO:0000256" key="4">
    <source>
        <dbReference type="ARBA" id="ARBA00023136"/>
    </source>
</evidence>
<keyword evidence="3 5" id="KW-1133">Transmembrane helix</keyword>
<dbReference type="AlphaFoldDB" id="A0A3R9S652"/>
<proteinExistence type="predicted"/>
<dbReference type="InterPro" id="IPR036259">
    <property type="entry name" value="MFS_trans_sf"/>
</dbReference>
<dbReference type="PROSITE" id="PS50850">
    <property type="entry name" value="MFS"/>
    <property type="match status" value="1"/>
</dbReference>
<dbReference type="PANTHER" id="PTHR23515">
    <property type="entry name" value="HIGH-AFFINITY NITRATE TRANSPORTER 2.3"/>
    <property type="match status" value="1"/>
</dbReference>
<reference evidence="7 8" key="1">
    <citation type="submission" date="2018-10" db="EMBL/GenBank/DDBJ databases">
        <title>GWAS and RNA-Seq identify cryptic mechanisms of antimicrobial resistance in Acinetobacter baumannii.</title>
        <authorList>
            <person name="Sahl J.W."/>
        </authorList>
    </citation>
    <scope>NUCLEOTIDE SEQUENCE [LARGE SCALE GENOMIC DNA]</scope>
    <source>
        <strain evidence="7 8">TG28175</strain>
    </source>
</reference>
<evidence type="ECO:0000259" key="6">
    <source>
        <dbReference type="PROSITE" id="PS50850"/>
    </source>
</evidence>
<keyword evidence="2 5" id="KW-0812">Transmembrane</keyword>
<name>A0A3R9S652_ACIBA</name>
<sequence length="91" mass="10072">MSSNINLNAKKATEIKLFSFSTPAMRAFHMTWLAFFVCFFAWFACAPLMPVIKGEFGLTKDQIANINIAAVAITILVRLAVGPLCDKYGPR</sequence>
<organism evidence="7 8">
    <name type="scientific">Acinetobacter baumannii</name>
    <dbReference type="NCBI Taxonomy" id="470"/>
    <lineage>
        <taxon>Bacteria</taxon>
        <taxon>Pseudomonadati</taxon>
        <taxon>Pseudomonadota</taxon>
        <taxon>Gammaproteobacteria</taxon>
        <taxon>Moraxellales</taxon>
        <taxon>Moraxellaceae</taxon>
        <taxon>Acinetobacter</taxon>
        <taxon>Acinetobacter calcoaceticus/baumannii complex</taxon>
    </lineage>
</organism>
<dbReference type="Proteomes" id="UP000280073">
    <property type="component" value="Unassembled WGS sequence"/>
</dbReference>
<protein>
    <submittedName>
        <fullName evidence="7">MFS transporter</fullName>
    </submittedName>
</protein>
<comment type="caution">
    <text evidence="7">The sequence shown here is derived from an EMBL/GenBank/DDBJ whole genome shotgun (WGS) entry which is preliminary data.</text>
</comment>
<dbReference type="Gene3D" id="1.20.1250.20">
    <property type="entry name" value="MFS general substrate transporter like domains"/>
    <property type="match status" value="1"/>
</dbReference>
<dbReference type="GO" id="GO:0015112">
    <property type="term" value="F:nitrate transmembrane transporter activity"/>
    <property type="evidence" value="ECO:0007669"/>
    <property type="project" value="InterPro"/>
</dbReference>
<dbReference type="GO" id="GO:0016020">
    <property type="term" value="C:membrane"/>
    <property type="evidence" value="ECO:0007669"/>
    <property type="project" value="UniProtKB-SubCell"/>
</dbReference>
<feature type="transmembrane region" description="Helical" evidence="5">
    <location>
        <begin position="30"/>
        <end position="51"/>
    </location>
</feature>
<gene>
    <name evidence="7" type="ORF">EA686_09590</name>
</gene>
<dbReference type="InterPro" id="IPR020846">
    <property type="entry name" value="MFS_dom"/>
</dbReference>
<comment type="subcellular location">
    <subcellularLocation>
        <location evidence="1">Membrane</location>
        <topology evidence="1">Multi-pass membrane protein</topology>
    </subcellularLocation>
</comment>
<keyword evidence="4 5" id="KW-0472">Membrane</keyword>